<reference evidence="1" key="1">
    <citation type="journal article" date="2014" name="Int. J. Syst. Evol. Microbiol.">
        <title>Complete genome of a new Firmicutes species belonging to the dominant human colonic microbiota ('Ruminococcus bicirculans') reveals two chromosomes and a selective capacity to utilize plant glucans.</title>
        <authorList>
            <consortium name="NISC Comparative Sequencing Program"/>
            <person name="Wegmann U."/>
            <person name="Louis P."/>
            <person name="Goesmann A."/>
            <person name="Henrissat B."/>
            <person name="Duncan S.H."/>
            <person name="Flint H.J."/>
        </authorList>
    </citation>
    <scope>NUCLEOTIDE SEQUENCE</scope>
    <source>
        <strain evidence="1">NBRC 108219</strain>
    </source>
</reference>
<gene>
    <name evidence="1" type="ORF">GCM10007853_17460</name>
</gene>
<dbReference type="RefSeq" id="WP_284389728.1">
    <property type="nucleotide sequence ID" value="NZ_BSNK01000002.1"/>
</dbReference>
<protein>
    <recommendedName>
        <fullName evidence="3">Lipoprotein</fullName>
    </recommendedName>
</protein>
<evidence type="ECO:0000313" key="1">
    <source>
        <dbReference type="EMBL" id="GLQ23872.1"/>
    </source>
</evidence>
<organism evidence="1 2">
    <name type="scientific">Algimonas ampicilliniresistens</name>
    <dbReference type="NCBI Taxonomy" id="1298735"/>
    <lineage>
        <taxon>Bacteria</taxon>
        <taxon>Pseudomonadati</taxon>
        <taxon>Pseudomonadota</taxon>
        <taxon>Alphaproteobacteria</taxon>
        <taxon>Maricaulales</taxon>
        <taxon>Robiginitomaculaceae</taxon>
        <taxon>Algimonas</taxon>
    </lineage>
</organism>
<evidence type="ECO:0008006" key="3">
    <source>
        <dbReference type="Google" id="ProtNLM"/>
    </source>
</evidence>
<reference evidence="1" key="2">
    <citation type="submission" date="2023-01" db="EMBL/GenBank/DDBJ databases">
        <title>Draft genome sequence of Algimonas ampicilliniresistens strain NBRC 108219.</title>
        <authorList>
            <person name="Sun Q."/>
            <person name="Mori K."/>
        </authorList>
    </citation>
    <scope>NUCLEOTIDE SEQUENCE</scope>
    <source>
        <strain evidence="1">NBRC 108219</strain>
    </source>
</reference>
<dbReference type="Proteomes" id="UP001161391">
    <property type="component" value="Unassembled WGS sequence"/>
</dbReference>
<keyword evidence="2" id="KW-1185">Reference proteome</keyword>
<comment type="caution">
    <text evidence="1">The sequence shown here is derived from an EMBL/GenBank/DDBJ whole genome shotgun (WGS) entry which is preliminary data.</text>
</comment>
<dbReference type="PROSITE" id="PS51257">
    <property type="entry name" value="PROKAR_LIPOPROTEIN"/>
    <property type="match status" value="1"/>
</dbReference>
<evidence type="ECO:0000313" key="2">
    <source>
        <dbReference type="Proteomes" id="UP001161391"/>
    </source>
</evidence>
<proteinExistence type="predicted"/>
<name>A0ABQ5VBU9_9PROT</name>
<dbReference type="EMBL" id="BSNK01000002">
    <property type="protein sequence ID" value="GLQ23872.1"/>
    <property type="molecule type" value="Genomic_DNA"/>
</dbReference>
<sequence>MMRTTSLGIVSVSLFSLLIVSCSGGPDDKVSDDVFLQALRDSYVDRKACSQIGTRPRDGVIAQAPSIRPNPQLDALVEQGLLTRRQDGIGLNYSLTDAIRPYLKNGQSSEGAPNLCFADIEVTGIIGFTEPTETFGSTVSNVRFITALTDIEPWAADVFAGTDYLPWIQGEPREVATDMVLTSGGWIPQSELQQ</sequence>
<accession>A0ABQ5VBU9</accession>